<accession>A0A6J5L6R1</accession>
<dbReference type="EMBL" id="LR796235">
    <property type="protein sequence ID" value="CAB4130074.1"/>
    <property type="molecule type" value="Genomic_DNA"/>
</dbReference>
<gene>
    <name evidence="1" type="ORF">UFOVP117_242</name>
</gene>
<reference evidence="1" key="1">
    <citation type="submission" date="2020-04" db="EMBL/GenBank/DDBJ databases">
        <authorList>
            <person name="Chiriac C."/>
            <person name="Salcher M."/>
            <person name="Ghai R."/>
            <person name="Kavagutti S V."/>
        </authorList>
    </citation>
    <scope>NUCLEOTIDE SEQUENCE</scope>
</reference>
<proteinExistence type="predicted"/>
<protein>
    <submittedName>
        <fullName evidence="1">Uncharacterized protein</fullName>
    </submittedName>
</protein>
<name>A0A6J5L6R1_9CAUD</name>
<sequence length="122" mass="14160">MNLQEHIRRVLREETGERTKLEKVITNVINRSLNGKELPENFHSVVVDVYGTFYGDGCKITLLMKGPYSEEESNMLFDISKDAKDLIKSFFKEKFLYGISVGTSTVENYMDTKSFYDEKKKN</sequence>
<organism evidence="1">
    <name type="scientific">uncultured Caudovirales phage</name>
    <dbReference type="NCBI Taxonomy" id="2100421"/>
    <lineage>
        <taxon>Viruses</taxon>
        <taxon>Duplodnaviria</taxon>
        <taxon>Heunggongvirae</taxon>
        <taxon>Uroviricota</taxon>
        <taxon>Caudoviricetes</taxon>
        <taxon>Peduoviridae</taxon>
        <taxon>Maltschvirus</taxon>
        <taxon>Maltschvirus maltsch</taxon>
    </lineage>
</organism>
<evidence type="ECO:0000313" key="1">
    <source>
        <dbReference type="EMBL" id="CAB4130074.1"/>
    </source>
</evidence>